<protein>
    <submittedName>
        <fullName evidence="3">Secreted protein</fullName>
    </submittedName>
</protein>
<dbReference type="Proteomes" id="UP000492821">
    <property type="component" value="Unassembled WGS sequence"/>
</dbReference>
<keyword evidence="2" id="KW-1185">Reference proteome</keyword>
<accession>A0A7E4VY98</accession>
<reference evidence="3" key="2">
    <citation type="submission" date="2020-10" db="UniProtKB">
        <authorList>
            <consortium name="WormBaseParasite"/>
        </authorList>
    </citation>
    <scope>IDENTIFICATION</scope>
</reference>
<name>A0A7E4VY98_PANRE</name>
<feature type="chain" id="PRO_5029021925" evidence="1">
    <location>
        <begin position="25"/>
        <end position="204"/>
    </location>
</feature>
<dbReference type="WBParaSite" id="Pan_g474.t1">
    <property type="protein sequence ID" value="Pan_g474.t1"/>
    <property type="gene ID" value="Pan_g474"/>
</dbReference>
<proteinExistence type="predicted"/>
<keyword evidence="1" id="KW-0732">Signal</keyword>
<evidence type="ECO:0000313" key="3">
    <source>
        <dbReference type="WBParaSite" id="Pan_g474.t1"/>
    </source>
</evidence>
<reference evidence="2" key="1">
    <citation type="journal article" date="2013" name="Genetics">
        <title>The draft genome and transcriptome of Panagrellus redivivus are shaped by the harsh demands of a free-living lifestyle.</title>
        <authorList>
            <person name="Srinivasan J."/>
            <person name="Dillman A.R."/>
            <person name="Macchietto M.G."/>
            <person name="Heikkinen L."/>
            <person name="Lakso M."/>
            <person name="Fracchia K.M."/>
            <person name="Antoshechkin I."/>
            <person name="Mortazavi A."/>
            <person name="Wong G."/>
            <person name="Sternberg P.W."/>
        </authorList>
    </citation>
    <scope>NUCLEOTIDE SEQUENCE [LARGE SCALE GENOMIC DNA]</scope>
    <source>
        <strain evidence="2">MT8872</strain>
    </source>
</reference>
<dbReference type="AlphaFoldDB" id="A0A7E4VY98"/>
<evidence type="ECO:0000256" key="1">
    <source>
        <dbReference type="SAM" id="SignalP"/>
    </source>
</evidence>
<sequence length="204" mass="23368">MRYSFVKVFLLCFLCQLGLQSANGQYTVERSKFLTKINNWVTSWITTAQFVQILDYMEPRVKSTSTMSELQSDAMSMVMSTLTASQMMTGVSLGTSFLFSYGGYTQPLNVTMTTVLKNLKPFMAQCVKMKAKSEVEGWTNDRTFTKAYRMANIFFTYRCSNIIFCRTQKNIDAYKKGLWSFFTSKMSNIVKFSAQNYTAGNCYP</sequence>
<evidence type="ECO:0000313" key="2">
    <source>
        <dbReference type="Proteomes" id="UP000492821"/>
    </source>
</evidence>
<feature type="signal peptide" evidence="1">
    <location>
        <begin position="1"/>
        <end position="24"/>
    </location>
</feature>
<organism evidence="2 3">
    <name type="scientific">Panagrellus redivivus</name>
    <name type="common">Microworm</name>
    <dbReference type="NCBI Taxonomy" id="6233"/>
    <lineage>
        <taxon>Eukaryota</taxon>
        <taxon>Metazoa</taxon>
        <taxon>Ecdysozoa</taxon>
        <taxon>Nematoda</taxon>
        <taxon>Chromadorea</taxon>
        <taxon>Rhabditida</taxon>
        <taxon>Tylenchina</taxon>
        <taxon>Panagrolaimomorpha</taxon>
        <taxon>Panagrolaimoidea</taxon>
        <taxon>Panagrolaimidae</taxon>
        <taxon>Panagrellus</taxon>
    </lineage>
</organism>